<dbReference type="Proteomes" id="UP000321750">
    <property type="component" value="Unassembled WGS sequence"/>
</dbReference>
<reference evidence="1 2" key="1">
    <citation type="submission" date="2019-07" db="EMBL/GenBank/DDBJ databases">
        <title>Whole genome shotgun sequence of Methylobacterium gnaphalii NBRC 107716.</title>
        <authorList>
            <person name="Hosoyama A."/>
            <person name="Uohara A."/>
            <person name="Ohji S."/>
            <person name="Ichikawa N."/>
        </authorList>
    </citation>
    <scope>NUCLEOTIDE SEQUENCE [LARGE SCALE GENOMIC DNA]</scope>
    <source>
        <strain evidence="1 2">NBRC 107716</strain>
    </source>
</reference>
<evidence type="ECO:0000313" key="2">
    <source>
        <dbReference type="Proteomes" id="UP000321750"/>
    </source>
</evidence>
<name>A0A512JIR3_9HYPH</name>
<sequence>MLVLDASEFGIRAEAVGRTAKQVPFVAAFALTNAMKDARTAEQQTMRSVFDRPTNFTLNALKVTPATKTNVSAELGFKEGFGSVPAWKYLGPQVAGGIRRHKSFEMLLIRKGIMLSSEFAVPSKRCPVDGYGNVSRSVITRMLSALGAQADNAQNTKHYPKRSTRKRNLDYFVMRGHEKAPDGIYLKQAKWAVPMFLFVKSVSYQKRFPYYEQGRTVIREAYRRHFLAGWERFVVNDVRRKS</sequence>
<dbReference type="RefSeq" id="WP_147046126.1">
    <property type="nucleotide sequence ID" value="NZ_BJZV01000007.1"/>
</dbReference>
<keyword evidence="2" id="KW-1185">Reference proteome</keyword>
<proteinExistence type="predicted"/>
<accession>A0A512JIR3</accession>
<dbReference type="OrthoDB" id="6871774at2"/>
<evidence type="ECO:0000313" key="1">
    <source>
        <dbReference type="EMBL" id="GEP09824.1"/>
    </source>
</evidence>
<dbReference type="AlphaFoldDB" id="A0A512JIR3"/>
<comment type="caution">
    <text evidence="1">The sequence shown here is derived from an EMBL/GenBank/DDBJ whole genome shotgun (WGS) entry which is preliminary data.</text>
</comment>
<protein>
    <submittedName>
        <fullName evidence="1">Uncharacterized protein</fullName>
    </submittedName>
</protein>
<dbReference type="EMBL" id="BJZV01000007">
    <property type="protein sequence ID" value="GEP09824.1"/>
    <property type="molecule type" value="Genomic_DNA"/>
</dbReference>
<gene>
    <name evidence="1" type="ORF">MGN01_16690</name>
</gene>
<organism evidence="1 2">
    <name type="scientific">Methylobacterium gnaphalii</name>
    <dbReference type="NCBI Taxonomy" id="1010610"/>
    <lineage>
        <taxon>Bacteria</taxon>
        <taxon>Pseudomonadati</taxon>
        <taxon>Pseudomonadota</taxon>
        <taxon>Alphaproteobacteria</taxon>
        <taxon>Hyphomicrobiales</taxon>
        <taxon>Methylobacteriaceae</taxon>
        <taxon>Methylobacterium</taxon>
    </lineage>
</organism>